<dbReference type="Proteomes" id="UP000316500">
    <property type="component" value="Unassembled WGS sequence"/>
</dbReference>
<keyword evidence="2" id="KW-1003">Cell membrane</keyword>
<evidence type="ECO:0000256" key="6">
    <source>
        <dbReference type="SAM" id="Phobius"/>
    </source>
</evidence>
<dbReference type="InterPro" id="IPR027379">
    <property type="entry name" value="CLS_N"/>
</dbReference>
<comment type="subcellular location">
    <subcellularLocation>
        <location evidence="1">Cell membrane</location>
        <topology evidence="1">Multi-pass membrane protein</topology>
    </subcellularLocation>
</comment>
<evidence type="ECO:0000256" key="1">
    <source>
        <dbReference type="ARBA" id="ARBA00004651"/>
    </source>
</evidence>
<protein>
    <submittedName>
        <fullName evidence="8">PLDc_N domain-containing protein</fullName>
    </submittedName>
</protein>
<evidence type="ECO:0000313" key="9">
    <source>
        <dbReference type="Proteomes" id="UP000316500"/>
    </source>
</evidence>
<dbReference type="AlphaFoldDB" id="A0A558HCH9"/>
<sequence length="84" mass="9428">MARKKTWRDMGKGQRISVMVSGVMNLALLVAAQRSIAKTPDSNIRGKKAVWRAVSFINFFGPVSYFLFGRRRDAVTPTPASQQR</sequence>
<feature type="transmembrane region" description="Helical" evidence="6">
    <location>
        <begin position="49"/>
        <end position="68"/>
    </location>
</feature>
<gene>
    <name evidence="8" type="ORF">FQP90_01470</name>
</gene>
<evidence type="ECO:0000256" key="2">
    <source>
        <dbReference type="ARBA" id="ARBA00022475"/>
    </source>
</evidence>
<reference evidence="8 9" key="1">
    <citation type="submission" date="2019-07" db="EMBL/GenBank/DDBJ databases">
        <title>Diversity of Bacteria from Kongsfjorden, Arctic.</title>
        <authorList>
            <person name="Yu Y."/>
        </authorList>
    </citation>
    <scope>NUCLEOTIDE SEQUENCE [LARGE SCALE GENOMIC DNA]</scope>
    <source>
        <strain evidence="8 9">SM1928</strain>
    </source>
</reference>
<dbReference type="OrthoDB" id="5125307at2"/>
<dbReference type="EMBL" id="VNFK01000001">
    <property type="protein sequence ID" value="TVU66840.1"/>
    <property type="molecule type" value="Genomic_DNA"/>
</dbReference>
<evidence type="ECO:0000259" key="7">
    <source>
        <dbReference type="Pfam" id="PF13396"/>
    </source>
</evidence>
<keyword evidence="4 6" id="KW-1133">Transmembrane helix</keyword>
<evidence type="ECO:0000256" key="3">
    <source>
        <dbReference type="ARBA" id="ARBA00022692"/>
    </source>
</evidence>
<keyword evidence="5 6" id="KW-0472">Membrane</keyword>
<evidence type="ECO:0000313" key="8">
    <source>
        <dbReference type="EMBL" id="TVU66840.1"/>
    </source>
</evidence>
<keyword evidence="3 6" id="KW-0812">Transmembrane</keyword>
<evidence type="ECO:0000256" key="4">
    <source>
        <dbReference type="ARBA" id="ARBA00022989"/>
    </source>
</evidence>
<dbReference type="Pfam" id="PF13396">
    <property type="entry name" value="PLDc_N"/>
    <property type="match status" value="1"/>
</dbReference>
<evidence type="ECO:0000256" key="5">
    <source>
        <dbReference type="ARBA" id="ARBA00023136"/>
    </source>
</evidence>
<dbReference type="GO" id="GO:0005886">
    <property type="term" value="C:plasma membrane"/>
    <property type="evidence" value="ECO:0007669"/>
    <property type="project" value="UniProtKB-SubCell"/>
</dbReference>
<name>A0A558HCH9_PAENT</name>
<comment type="caution">
    <text evidence="8">The sequence shown here is derived from an EMBL/GenBank/DDBJ whole genome shotgun (WGS) entry which is preliminary data.</text>
</comment>
<accession>A0A558HCH9</accession>
<dbReference type="RefSeq" id="WP_144647970.1">
    <property type="nucleotide sequence ID" value="NZ_VNFK01000001.1"/>
</dbReference>
<feature type="transmembrane region" description="Helical" evidence="6">
    <location>
        <begin position="16"/>
        <end position="37"/>
    </location>
</feature>
<feature type="domain" description="Cardiolipin synthase N-terminal" evidence="7">
    <location>
        <begin position="27"/>
        <end position="70"/>
    </location>
</feature>
<proteinExistence type="predicted"/>
<organism evidence="8 9">
    <name type="scientific">Paenarthrobacter nitroguajacolicus</name>
    <name type="common">Arthrobacter nitroguajacolicus</name>
    <dbReference type="NCBI Taxonomy" id="211146"/>
    <lineage>
        <taxon>Bacteria</taxon>
        <taxon>Bacillati</taxon>
        <taxon>Actinomycetota</taxon>
        <taxon>Actinomycetes</taxon>
        <taxon>Micrococcales</taxon>
        <taxon>Micrococcaceae</taxon>
        <taxon>Paenarthrobacter</taxon>
    </lineage>
</organism>